<feature type="domain" description="CN hydrolase" evidence="2">
    <location>
        <begin position="73"/>
        <end position="323"/>
    </location>
</feature>
<sequence>MLQSFTFINNFRILKRSHNLFKRISPAYNFHLNQIRTIFYTNSKESSSRKNLCLGKKQLLGREMASDGKYLDAHIIAVCQMTSKNDVHANFRTCKDLIERAKARRAKMVFLPEAYDYLGETKQESLAMAQSIKGPRMKEMCQLAKENDIWLSLGGFHNKSTDDENRISNTHVIVDNNGEIVSTYDKAHLFDVDIKDGPKLKESANCIPGNEIVPPVTTPVGKVGMAICYDLRFPEMALSLAKQGADILTFPSAFTFTTGTAHWEVLLRSRAIETQCYVVAAAQIGQTTSKRKCYGHAMVVDPWGTVIAQCHEETGLCVAEIHHQYIKQVREQMPVWSHRRTDLYGDLKPNL</sequence>
<gene>
    <name evidence="4" type="primary">LOC116294872</name>
</gene>
<accession>A0A6P8I0L1</accession>
<dbReference type="GO" id="GO:0016811">
    <property type="term" value="F:hydrolase activity, acting on carbon-nitrogen (but not peptide) bonds, in linear amides"/>
    <property type="evidence" value="ECO:0007669"/>
    <property type="project" value="InterPro"/>
</dbReference>
<dbReference type="InterPro" id="IPR036526">
    <property type="entry name" value="C-N_Hydrolase_sf"/>
</dbReference>
<dbReference type="InParanoid" id="A0A6P8I0L1"/>
<keyword evidence="1" id="KW-0378">Hydrolase</keyword>
<dbReference type="GeneID" id="116294872"/>
<dbReference type="InterPro" id="IPR045254">
    <property type="entry name" value="Nit1/2_C-N_Hydrolase"/>
</dbReference>
<dbReference type="Pfam" id="PF00795">
    <property type="entry name" value="CN_hydrolase"/>
    <property type="match status" value="1"/>
</dbReference>
<dbReference type="Gene3D" id="3.60.110.10">
    <property type="entry name" value="Carbon-nitrogen hydrolase"/>
    <property type="match status" value="1"/>
</dbReference>
<organism evidence="3 4">
    <name type="scientific">Actinia tenebrosa</name>
    <name type="common">Australian red waratah sea anemone</name>
    <dbReference type="NCBI Taxonomy" id="6105"/>
    <lineage>
        <taxon>Eukaryota</taxon>
        <taxon>Metazoa</taxon>
        <taxon>Cnidaria</taxon>
        <taxon>Anthozoa</taxon>
        <taxon>Hexacorallia</taxon>
        <taxon>Actiniaria</taxon>
        <taxon>Actiniidae</taxon>
        <taxon>Actinia</taxon>
    </lineage>
</organism>
<reference evidence="4" key="1">
    <citation type="submission" date="2025-08" db="UniProtKB">
        <authorList>
            <consortium name="RefSeq"/>
        </authorList>
    </citation>
    <scope>IDENTIFICATION</scope>
    <source>
        <tissue evidence="4">Tentacle</tissue>
    </source>
</reference>
<proteinExistence type="predicted"/>
<dbReference type="FunFam" id="3.60.110.10:FF:000005">
    <property type="entry name" value="nitrilase homolog 1 isoform X1"/>
    <property type="match status" value="1"/>
</dbReference>
<dbReference type="FunCoup" id="A0A6P8I0L1">
    <property type="interactions" value="1636"/>
</dbReference>
<dbReference type="KEGG" id="aten:116294872"/>
<evidence type="ECO:0000256" key="1">
    <source>
        <dbReference type="ARBA" id="ARBA00022801"/>
    </source>
</evidence>
<dbReference type="PANTHER" id="PTHR23088:SF27">
    <property type="entry name" value="DEAMINATED GLUTATHIONE AMIDASE"/>
    <property type="match status" value="1"/>
</dbReference>
<protein>
    <submittedName>
        <fullName evidence="4">Deaminated glutathione amidase-like</fullName>
    </submittedName>
</protein>
<dbReference type="PROSITE" id="PS50263">
    <property type="entry name" value="CN_HYDROLASE"/>
    <property type="match status" value="1"/>
</dbReference>
<dbReference type="CDD" id="cd07572">
    <property type="entry name" value="nit"/>
    <property type="match status" value="1"/>
</dbReference>
<evidence type="ECO:0000313" key="3">
    <source>
        <dbReference type="Proteomes" id="UP000515163"/>
    </source>
</evidence>
<evidence type="ECO:0000259" key="2">
    <source>
        <dbReference type="PROSITE" id="PS50263"/>
    </source>
</evidence>
<dbReference type="PANTHER" id="PTHR23088">
    <property type="entry name" value="NITRILASE-RELATED"/>
    <property type="match status" value="1"/>
</dbReference>
<dbReference type="AlphaFoldDB" id="A0A6P8I0L1"/>
<dbReference type="Proteomes" id="UP000515163">
    <property type="component" value="Unplaced"/>
</dbReference>
<evidence type="ECO:0000313" key="4">
    <source>
        <dbReference type="RefSeq" id="XP_031558417.1"/>
    </source>
</evidence>
<keyword evidence="3" id="KW-1185">Reference proteome</keyword>
<dbReference type="InterPro" id="IPR003010">
    <property type="entry name" value="C-N_Hydrolase"/>
</dbReference>
<dbReference type="PROSITE" id="PS01227">
    <property type="entry name" value="UPF0012"/>
    <property type="match status" value="1"/>
</dbReference>
<dbReference type="SUPFAM" id="SSF56317">
    <property type="entry name" value="Carbon-nitrogen hydrolase"/>
    <property type="match status" value="1"/>
</dbReference>
<dbReference type="OrthoDB" id="680339at2759"/>
<dbReference type="RefSeq" id="XP_031558417.1">
    <property type="nucleotide sequence ID" value="XM_031702557.1"/>
</dbReference>
<dbReference type="InterPro" id="IPR001110">
    <property type="entry name" value="UPF0012_CS"/>
</dbReference>
<name>A0A6P8I0L1_ACTTE</name>